<dbReference type="PROSITE" id="PS51318">
    <property type="entry name" value="TAT"/>
    <property type="match status" value="1"/>
</dbReference>
<feature type="signal peptide" evidence="1">
    <location>
        <begin position="1"/>
        <end position="34"/>
    </location>
</feature>
<dbReference type="Proteomes" id="UP000737171">
    <property type="component" value="Unassembled WGS sequence"/>
</dbReference>
<keyword evidence="3" id="KW-1185">Reference proteome</keyword>
<name>A0ABX2EFL0_9BURK</name>
<dbReference type="PANTHER" id="PTHR43737">
    <property type="entry name" value="BLL7424 PROTEIN"/>
    <property type="match status" value="1"/>
</dbReference>
<evidence type="ECO:0000313" key="3">
    <source>
        <dbReference type="Proteomes" id="UP000737171"/>
    </source>
</evidence>
<evidence type="ECO:0000313" key="2">
    <source>
        <dbReference type="EMBL" id="NRF67407.1"/>
    </source>
</evidence>
<feature type="chain" id="PRO_5047229934" evidence="1">
    <location>
        <begin position="35"/>
        <end position="449"/>
    </location>
</feature>
<organism evidence="2 3">
    <name type="scientific">Pseudaquabacterium terrae</name>
    <dbReference type="NCBI Taxonomy" id="2732868"/>
    <lineage>
        <taxon>Bacteria</taxon>
        <taxon>Pseudomonadati</taxon>
        <taxon>Pseudomonadota</taxon>
        <taxon>Betaproteobacteria</taxon>
        <taxon>Burkholderiales</taxon>
        <taxon>Sphaerotilaceae</taxon>
        <taxon>Pseudaquabacterium</taxon>
    </lineage>
</organism>
<dbReference type="InterPro" id="IPR006311">
    <property type="entry name" value="TAT_signal"/>
</dbReference>
<comment type="caution">
    <text evidence="2">The sequence shown here is derived from an EMBL/GenBank/DDBJ whole genome shotgun (WGS) entry which is preliminary data.</text>
</comment>
<protein>
    <submittedName>
        <fullName evidence="2">DUF1501 domain-containing protein</fullName>
    </submittedName>
</protein>
<dbReference type="RefSeq" id="WP_173122522.1">
    <property type="nucleotide sequence ID" value="NZ_JABRWJ010000003.1"/>
</dbReference>
<dbReference type="PANTHER" id="PTHR43737:SF1">
    <property type="entry name" value="DUF1501 DOMAIN-CONTAINING PROTEIN"/>
    <property type="match status" value="1"/>
</dbReference>
<accession>A0ABX2EFL0</accession>
<dbReference type="Pfam" id="PF07394">
    <property type="entry name" value="DUF1501"/>
    <property type="match status" value="1"/>
</dbReference>
<keyword evidence="1" id="KW-0732">Signal</keyword>
<evidence type="ECO:0000256" key="1">
    <source>
        <dbReference type="SAM" id="SignalP"/>
    </source>
</evidence>
<dbReference type="EMBL" id="JABRWJ010000003">
    <property type="protein sequence ID" value="NRF67407.1"/>
    <property type="molecule type" value="Genomic_DNA"/>
</dbReference>
<proteinExistence type="predicted"/>
<gene>
    <name evidence="2" type="ORF">HLB44_10460</name>
</gene>
<sequence>MTNHHHFPQRSRRRFLLDASALLGAASLGTAAHAQSPGYKALVCVFMLGGNDGHNMVVPLSTAANNAYRAIRGGLALPDANTQLATVTTPAGVPYGLNSGLNAIAPLWAQGKLAVVANVGMLARPTTRAQFLAGSVPLPSNLFSHSDQIQQMQTAITTGGGTGWAGRSADAMNAMNGTSRFPASISMAGSALFCAGNVVQSASLIPGFDLSADGMSAWPDSAAAAKRNALNQLLTMDSGLALVQAANKVRQDAISLNQLLAGTTGGAAFATPFPGTSLGQQLQQVARIIRLRGTTGINRQVFFCSLGGFDTHSAQSWAHWDLLRVVGEAMAAFHAATVEMGVANGVTTFTESDFGRTLQPSGSGTDHGWGNHLLVMGGAVRGGEMYGNFPMPALGGPDDAGSRGVLIPTTSLDQFGATLAKWFGVGPAAMAQVFPNLGYFSSADVGFMS</sequence>
<reference evidence="2 3" key="1">
    <citation type="submission" date="2020-05" db="EMBL/GenBank/DDBJ databases">
        <title>Aquincola sp. isolate from soil.</title>
        <authorList>
            <person name="Han J."/>
            <person name="Kim D.-U."/>
        </authorList>
    </citation>
    <scope>NUCLEOTIDE SEQUENCE [LARGE SCALE GENOMIC DNA]</scope>
    <source>
        <strain evidence="2 3">S2</strain>
    </source>
</reference>
<dbReference type="InterPro" id="IPR010869">
    <property type="entry name" value="DUF1501"/>
</dbReference>